<accession>A0A1F5HBE3</accession>
<dbReference type="GO" id="GO:0003700">
    <property type="term" value="F:DNA-binding transcription factor activity"/>
    <property type="evidence" value="ECO:0007669"/>
    <property type="project" value="TreeGrafter"/>
</dbReference>
<dbReference type="PANTHER" id="PTHR33221:SF5">
    <property type="entry name" value="HTH-TYPE TRANSCRIPTIONAL REGULATOR ISCR"/>
    <property type="match status" value="1"/>
</dbReference>
<dbReference type="PROSITE" id="PS01332">
    <property type="entry name" value="HTH_RRF2_1"/>
    <property type="match status" value="1"/>
</dbReference>
<dbReference type="InterPro" id="IPR036390">
    <property type="entry name" value="WH_DNA-bd_sf"/>
</dbReference>
<evidence type="ECO:0000256" key="1">
    <source>
        <dbReference type="ARBA" id="ARBA00023125"/>
    </source>
</evidence>
<protein>
    <recommendedName>
        <fullName evidence="4">Rrf2 family transcriptional regulator</fullName>
    </recommendedName>
</protein>
<name>A0A1F5HBE3_9BACT</name>
<dbReference type="Pfam" id="PF02082">
    <property type="entry name" value="Rrf2"/>
    <property type="match status" value="1"/>
</dbReference>
<dbReference type="Gene3D" id="1.10.10.10">
    <property type="entry name" value="Winged helix-like DNA-binding domain superfamily/Winged helix DNA-binding domain"/>
    <property type="match status" value="1"/>
</dbReference>
<dbReference type="PANTHER" id="PTHR33221">
    <property type="entry name" value="WINGED HELIX-TURN-HELIX TRANSCRIPTIONAL REGULATOR, RRF2 FAMILY"/>
    <property type="match status" value="1"/>
</dbReference>
<sequence>MSGLHPGGVNQAGYVSISSVAARHKLSPKFLSQIARELKEAGILKSKEGVSGGYNLAKKPREIKIIDVLNVLEGKFFEGRCFEEEGKCICGAGIIWKDMKNQVEAVLGGKSVADLVKSKPNS</sequence>
<evidence type="ECO:0000313" key="3">
    <source>
        <dbReference type="Proteomes" id="UP000176751"/>
    </source>
</evidence>
<evidence type="ECO:0008006" key="4">
    <source>
        <dbReference type="Google" id="ProtNLM"/>
    </source>
</evidence>
<keyword evidence="1" id="KW-0238">DNA-binding</keyword>
<evidence type="ECO:0000313" key="2">
    <source>
        <dbReference type="EMBL" id="OGE01400.1"/>
    </source>
</evidence>
<reference evidence="2 3" key="1">
    <citation type="journal article" date="2016" name="Nat. Commun.">
        <title>Thousands of microbial genomes shed light on interconnected biogeochemical processes in an aquifer system.</title>
        <authorList>
            <person name="Anantharaman K."/>
            <person name="Brown C.T."/>
            <person name="Hug L.A."/>
            <person name="Sharon I."/>
            <person name="Castelle C.J."/>
            <person name="Probst A.J."/>
            <person name="Thomas B.C."/>
            <person name="Singh A."/>
            <person name="Wilkins M.J."/>
            <person name="Karaoz U."/>
            <person name="Brodie E.L."/>
            <person name="Williams K.H."/>
            <person name="Hubbard S.S."/>
            <person name="Banfield J.F."/>
        </authorList>
    </citation>
    <scope>NUCLEOTIDE SEQUENCE [LARGE SCALE GENOMIC DNA]</scope>
</reference>
<organism evidence="2 3">
    <name type="scientific">Candidatus Curtissbacteria bacterium RIFOXYA1_FULL_41_14</name>
    <dbReference type="NCBI Taxonomy" id="1797737"/>
    <lineage>
        <taxon>Bacteria</taxon>
        <taxon>Candidatus Curtissiibacteriota</taxon>
    </lineage>
</organism>
<dbReference type="GO" id="GO:0003677">
    <property type="term" value="F:DNA binding"/>
    <property type="evidence" value="ECO:0007669"/>
    <property type="project" value="UniProtKB-KW"/>
</dbReference>
<comment type="caution">
    <text evidence="2">The sequence shown here is derived from an EMBL/GenBank/DDBJ whole genome shotgun (WGS) entry which is preliminary data.</text>
</comment>
<dbReference type="Proteomes" id="UP000176751">
    <property type="component" value="Unassembled WGS sequence"/>
</dbReference>
<dbReference type="InterPro" id="IPR030489">
    <property type="entry name" value="TR_Rrf2-type_CS"/>
</dbReference>
<dbReference type="STRING" id="1797737.A2196_04385"/>
<dbReference type="InterPro" id="IPR000944">
    <property type="entry name" value="Tscrpt_reg_Rrf2"/>
</dbReference>
<dbReference type="AlphaFoldDB" id="A0A1F5HBE3"/>
<dbReference type="SUPFAM" id="SSF46785">
    <property type="entry name" value="Winged helix' DNA-binding domain"/>
    <property type="match status" value="1"/>
</dbReference>
<dbReference type="InterPro" id="IPR036388">
    <property type="entry name" value="WH-like_DNA-bd_sf"/>
</dbReference>
<dbReference type="NCBIfam" id="TIGR00738">
    <property type="entry name" value="rrf2_super"/>
    <property type="match status" value="1"/>
</dbReference>
<proteinExistence type="predicted"/>
<gene>
    <name evidence="2" type="ORF">A2196_04385</name>
</gene>
<dbReference type="GO" id="GO:0005829">
    <property type="term" value="C:cytosol"/>
    <property type="evidence" value="ECO:0007669"/>
    <property type="project" value="TreeGrafter"/>
</dbReference>
<dbReference type="PROSITE" id="PS51197">
    <property type="entry name" value="HTH_RRF2_2"/>
    <property type="match status" value="1"/>
</dbReference>
<dbReference type="EMBL" id="MFCA01000028">
    <property type="protein sequence ID" value="OGE01400.1"/>
    <property type="molecule type" value="Genomic_DNA"/>
</dbReference>